<dbReference type="AlphaFoldDB" id="A0A3N4JWE0"/>
<gene>
    <name evidence="2" type="ORF">L873DRAFT_1802164</name>
</gene>
<proteinExistence type="predicted"/>
<feature type="region of interest" description="Disordered" evidence="1">
    <location>
        <begin position="45"/>
        <end position="72"/>
    </location>
</feature>
<dbReference type="Proteomes" id="UP000276215">
    <property type="component" value="Unassembled WGS sequence"/>
</dbReference>
<sequence>MISRFLISTHLMSSGGVLLLFNNPFLGEIADATISVSTPPLSPPLFAGSLRTGMSSQSRRGCPQKPPPHPED</sequence>
<dbReference type="EMBL" id="ML120367">
    <property type="protein sequence ID" value="RPB02676.1"/>
    <property type="molecule type" value="Genomic_DNA"/>
</dbReference>
<organism evidence="2 3">
    <name type="scientific">Choiromyces venosus 120613-1</name>
    <dbReference type="NCBI Taxonomy" id="1336337"/>
    <lineage>
        <taxon>Eukaryota</taxon>
        <taxon>Fungi</taxon>
        <taxon>Dikarya</taxon>
        <taxon>Ascomycota</taxon>
        <taxon>Pezizomycotina</taxon>
        <taxon>Pezizomycetes</taxon>
        <taxon>Pezizales</taxon>
        <taxon>Tuberaceae</taxon>
        <taxon>Choiromyces</taxon>
    </lineage>
</organism>
<evidence type="ECO:0000256" key="1">
    <source>
        <dbReference type="SAM" id="MobiDB-lite"/>
    </source>
</evidence>
<keyword evidence="3" id="KW-1185">Reference proteome</keyword>
<accession>A0A3N4JWE0</accession>
<protein>
    <submittedName>
        <fullName evidence="2">Uncharacterized protein</fullName>
    </submittedName>
</protein>
<evidence type="ECO:0000313" key="2">
    <source>
        <dbReference type="EMBL" id="RPB02676.1"/>
    </source>
</evidence>
<reference evidence="2 3" key="1">
    <citation type="journal article" date="2018" name="Nat. Ecol. Evol.">
        <title>Pezizomycetes genomes reveal the molecular basis of ectomycorrhizal truffle lifestyle.</title>
        <authorList>
            <person name="Murat C."/>
            <person name="Payen T."/>
            <person name="Noel B."/>
            <person name="Kuo A."/>
            <person name="Morin E."/>
            <person name="Chen J."/>
            <person name="Kohler A."/>
            <person name="Krizsan K."/>
            <person name="Balestrini R."/>
            <person name="Da Silva C."/>
            <person name="Montanini B."/>
            <person name="Hainaut M."/>
            <person name="Levati E."/>
            <person name="Barry K.W."/>
            <person name="Belfiori B."/>
            <person name="Cichocki N."/>
            <person name="Clum A."/>
            <person name="Dockter R.B."/>
            <person name="Fauchery L."/>
            <person name="Guy J."/>
            <person name="Iotti M."/>
            <person name="Le Tacon F."/>
            <person name="Lindquist E.A."/>
            <person name="Lipzen A."/>
            <person name="Malagnac F."/>
            <person name="Mello A."/>
            <person name="Molinier V."/>
            <person name="Miyauchi S."/>
            <person name="Poulain J."/>
            <person name="Riccioni C."/>
            <person name="Rubini A."/>
            <person name="Sitrit Y."/>
            <person name="Splivallo R."/>
            <person name="Traeger S."/>
            <person name="Wang M."/>
            <person name="Zifcakova L."/>
            <person name="Wipf D."/>
            <person name="Zambonelli A."/>
            <person name="Paolocci F."/>
            <person name="Nowrousian M."/>
            <person name="Ottonello S."/>
            <person name="Baldrian P."/>
            <person name="Spatafora J.W."/>
            <person name="Henrissat B."/>
            <person name="Nagy L.G."/>
            <person name="Aury J.M."/>
            <person name="Wincker P."/>
            <person name="Grigoriev I.V."/>
            <person name="Bonfante P."/>
            <person name="Martin F.M."/>
        </authorList>
    </citation>
    <scope>NUCLEOTIDE SEQUENCE [LARGE SCALE GENOMIC DNA]</scope>
    <source>
        <strain evidence="2 3">120613-1</strain>
    </source>
</reference>
<name>A0A3N4JWE0_9PEZI</name>
<evidence type="ECO:0000313" key="3">
    <source>
        <dbReference type="Proteomes" id="UP000276215"/>
    </source>
</evidence>